<dbReference type="GO" id="GO:0009228">
    <property type="term" value="P:thiamine biosynthetic process"/>
    <property type="evidence" value="ECO:0007669"/>
    <property type="project" value="UniProtKB-KW"/>
</dbReference>
<dbReference type="PANTHER" id="PTHR20857">
    <property type="entry name" value="THIAMINE-PHOSPHATE PYROPHOSPHORYLASE"/>
    <property type="match status" value="1"/>
</dbReference>
<dbReference type="EMBL" id="CP011388">
    <property type="protein sequence ID" value="ANE48803.1"/>
    <property type="molecule type" value="Genomic_DNA"/>
</dbReference>
<proteinExistence type="predicted"/>
<evidence type="ECO:0000313" key="5">
    <source>
        <dbReference type="Proteomes" id="UP000076927"/>
    </source>
</evidence>
<keyword evidence="5" id="KW-1185">Reference proteome</keyword>
<reference evidence="4 5" key="1">
    <citation type="submission" date="2015-01" db="EMBL/GenBank/DDBJ databases">
        <title>Paenibacillus swuensis/DY6/whole genome sequencing.</title>
        <authorList>
            <person name="Kim M.K."/>
            <person name="Srinivasan S."/>
            <person name="Lee J.-J."/>
        </authorList>
    </citation>
    <scope>NUCLEOTIDE SEQUENCE [LARGE SCALE GENOMIC DNA]</scope>
    <source>
        <strain evidence="4 5">DY6</strain>
    </source>
</reference>
<accession>A0A172TPW3</accession>
<protein>
    <recommendedName>
        <fullName evidence="3">Thiamine phosphate synthase/TenI domain-containing protein</fullName>
    </recommendedName>
</protein>
<dbReference type="AlphaFoldDB" id="A0A172TPW3"/>
<dbReference type="CDD" id="cd00564">
    <property type="entry name" value="TMP_TenI"/>
    <property type="match status" value="1"/>
</dbReference>
<dbReference type="PANTHER" id="PTHR20857:SF22">
    <property type="entry name" value="THIAZOLE TAUTOMERASE"/>
    <property type="match status" value="1"/>
</dbReference>
<evidence type="ECO:0000256" key="2">
    <source>
        <dbReference type="ARBA" id="ARBA00022977"/>
    </source>
</evidence>
<keyword evidence="2" id="KW-0784">Thiamine biosynthesis</keyword>
<dbReference type="PATRIC" id="fig|1178515.4.peg.1720"/>
<dbReference type="Pfam" id="PF02581">
    <property type="entry name" value="TMP-TENI"/>
    <property type="match status" value="1"/>
</dbReference>
<dbReference type="InterPro" id="IPR013785">
    <property type="entry name" value="Aldolase_TIM"/>
</dbReference>
<dbReference type="InterPro" id="IPR036206">
    <property type="entry name" value="ThiamineP_synth_sf"/>
</dbReference>
<feature type="domain" description="Thiamine phosphate synthase/TenI" evidence="3">
    <location>
        <begin position="5"/>
        <end position="182"/>
    </location>
</feature>
<evidence type="ECO:0000259" key="3">
    <source>
        <dbReference type="Pfam" id="PF02581"/>
    </source>
</evidence>
<dbReference type="InterPro" id="IPR022998">
    <property type="entry name" value="ThiamineP_synth_TenI"/>
</dbReference>
<dbReference type="Gene3D" id="3.20.20.70">
    <property type="entry name" value="Aldolase class I"/>
    <property type="match status" value="1"/>
</dbReference>
<dbReference type="STRING" id="1178515.SY83_08625"/>
<evidence type="ECO:0000313" key="4">
    <source>
        <dbReference type="EMBL" id="ANE48803.1"/>
    </source>
</evidence>
<gene>
    <name evidence="4" type="ORF">SY83_08625</name>
</gene>
<dbReference type="GO" id="GO:0004789">
    <property type="term" value="F:thiamine-phosphate diphosphorylase activity"/>
    <property type="evidence" value="ECO:0007669"/>
    <property type="project" value="TreeGrafter"/>
</dbReference>
<organism evidence="4 5">
    <name type="scientific">Paenibacillus swuensis</name>
    <dbReference type="NCBI Taxonomy" id="1178515"/>
    <lineage>
        <taxon>Bacteria</taxon>
        <taxon>Bacillati</taxon>
        <taxon>Bacillota</taxon>
        <taxon>Bacilli</taxon>
        <taxon>Bacillales</taxon>
        <taxon>Paenibacillaceae</taxon>
        <taxon>Paenibacillus</taxon>
    </lineage>
</organism>
<dbReference type="Proteomes" id="UP000076927">
    <property type="component" value="Chromosome"/>
</dbReference>
<dbReference type="KEGG" id="pswu:SY83_08625"/>
<name>A0A172TPW3_9BACL</name>
<evidence type="ECO:0000256" key="1">
    <source>
        <dbReference type="ARBA" id="ARBA00004948"/>
    </source>
</evidence>
<dbReference type="GO" id="GO:0005737">
    <property type="term" value="C:cytoplasm"/>
    <property type="evidence" value="ECO:0007669"/>
    <property type="project" value="TreeGrafter"/>
</dbReference>
<sequence>MHELHVITDGKQPWDRLIRIAAEIAPVVSAIHLREPQAGAAMLCELIGALTAAGVSLERLIVNDRADVAWAMRTGGVQLGGRSLSAAQVRDRFPGLVYGRSVHRPEEAGDAAAQGARYVLFGHVFATPSKPGRPGRGVRELAAAVRCAATAAGVIAIGGIGTSQVAEVCAAGAAGIAVMSGIWEAADPVEAARCYRAALDAYSVYAVRGEKQA</sequence>
<dbReference type="SUPFAM" id="SSF51391">
    <property type="entry name" value="Thiamin phosphate synthase"/>
    <property type="match status" value="1"/>
</dbReference>
<comment type="pathway">
    <text evidence="1">Cofactor biosynthesis; thiamine diphosphate biosynthesis.</text>
</comment>